<name>A0A816IMB7_BRANA</name>
<accession>A0A816IMB7</accession>
<sequence>MEEWHQKLHNNSSADDVIICEDGYGGTRWRGNRRCGWCVPSHDSNERFNNCLWRTNLDTARVHVFIASFST</sequence>
<organism evidence="1">
    <name type="scientific">Brassica napus</name>
    <name type="common">Rape</name>
    <dbReference type="NCBI Taxonomy" id="3708"/>
    <lineage>
        <taxon>Eukaryota</taxon>
        <taxon>Viridiplantae</taxon>
        <taxon>Streptophyta</taxon>
        <taxon>Embryophyta</taxon>
        <taxon>Tracheophyta</taxon>
        <taxon>Spermatophyta</taxon>
        <taxon>Magnoliopsida</taxon>
        <taxon>eudicotyledons</taxon>
        <taxon>Gunneridae</taxon>
        <taxon>Pentapetalae</taxon>
        <taxon>rosids</taxon>
        <taxon>malvids</taxon>
        <taxon>Brassicales</taxon>
        <taxon>Brassicaceae</taxon>
        <taxon>Brassiceae</taxon>
        <taxon>Brassica</taxon>
    </lineage>
</organism>
<dbReference type="Proteomes" id="UP001295469">
    <property type="component" value="Chromosome C03"/>
</dbReference>
<dbReference type="AlphaFoldDB" id="A0A816IMB7"/>
<evidence type="ECO:0000313" key="1">
    <source>
        <dbReference type="EMBL" id="CAF1708882.1"/>
    </source>
</evidence>
<reference evidence="1" key="1">
    <citation type="submission" date="2021-01" db="EMBL/GenBank/DDBJ databases">
        <authorList>
            <consortium name="Genoscope - CEA"/>
            <person name="William W."/>
        </authorList>
    </citation>
    <scope>NUCLEOTIDE SEQUENCE</scope>
</reference>
<protein>
    <submittedName>
        <fullName evidence="1">(rape) hypothetical protein</fullName>
    </submittedName>
</protein>
<gene>
    <name evidence="1" type="ORF">DARMORV10_C03P70990.1</name>
</gene>
<dbReference type="EMBL" id="HG994367">
    <property type="protein sequence ID" value="CAF1708882.1"/>
    <property type="molecule type" value="Genomic_DNA"/>
</dbReference>
<proteinExistence type="predicted"/>